<name>A0A8B3CJ54_9LEPT</name>
<sequence>MTQFEFLIYVLAPGAVLFYFLSHFLIKHSNKRDSLMLSDFASLLEDGKVIGEPDPTQRAIGLWKGLQVEIGFFGRTMEPPVFLTCVQVRRRTSPFVALFIPRSIRKKEYKQPAIEGVPEWILALDQVYDADCEPKEFFHVAFDEEVAKTLSNLENTEIEILPEYVIVQIRKHSRNRLELIPLLDTAILLVKRLEMLHELFHGPTKKDIDDRNERVIEFLNRFK</sequence>
<keyword evidence="1" id="KW-1133">Transmembrane helix</keyword>
<dbReference type="AlphaFoldDB" id="A0A8B3CJ54"/>
<organism evidence="2 3">
    <name type="scientific">Leptospira stimsonii</name>
    <dbReference type="NCBI Taxonomy" id="2202203"/>
    <lineage>
        <taxon>Bacteria</taxon>
        <taxon>Pseudomonadati</taxon>
        <taxon>Spirochaetota</taxon>
        <taxon>Spirochaetia</taxon>
        <taxon>Leptospirales</taxon>
        <taxon>Leptospiraceae</taxon>
        <taxon>Leptospira</taxon>
    </lineage>
</organism>
<dbReference type="Proteomes" id="UP000266669">
    <property type="component" value="Unassembled WGS sequence"/>
</dbReference>
<proteinExistence type="predicted"/>
<feature type="transmembrane region" description="Helical" evidence="1">
    <location>
        <begin position="6"/>
        <end position="26"/>
    </location>
</feature>
<evidence type="ECO:0000313" key="3">
    <source>
        <dbReference type="Proteomes" id="UP000266669"/>
    </source>
</evidence>
<reference evidence="3" key="1">
    <citation type="submission" date="2018-05" db="EMBL/GenBank/DDBJ databases">
        <title>Leptospira yasudae sp. nov. and Leptospira stimsonii sp. nov., two pathogenic species of the genus Leptospira isolated from environmental sources.</title>
        <authorList>
            <person name="Casanovas-Massana A."/>
            <person name="Hamond C."/>
            <person name="Santos L.A."/>
            <person name="Hacker K.P."/>
            <person name="Balassiano I."/>
            <person name="Medeiros M.A."/>
            <person name="Reis M.G."/>
            <person name="Ko A.I."/>
            <person name="Wunder E.A."/>
        </authorList>
    </citation>
    <scope>NUCLEOTIDE SEQUENCE [LARGE SCALE GENOMIC DNA]</scope>
    <source>
        <strain evidence="3">AMB6-RJ</strain>
    </source>
</reference>
<dbReference type="RefSeq" id="WP_118983889.1">
    <property type="nucleotide sequence ID" value="NZ_QHCS01000009.1"/>
</dbReference>
<accession>A0A8B3CJ54</accession>
<evidence type="ECO:0000256" key="1">
    <source>
        <dbReference type="SAM" id="Phobius"/>
    </source>
</evidence>
<gene>
    <name evidence="2" type="ORF">DLM78_21900</name>
</gene>
<keyword evidence="1" id="KW-0812">Transmembrane</keyword>
<comment type="caution">
    <text evidence="2">The sequence shown here is derived from an EMBL/GenBank/DDBJ whole genome shotgun (WGS) entry which is preliminary data.</text>
</comment>
<keyword evidence="1" id="KW-0472">Membrane</keyword>
<dbReference type="EMBL" id="QHCS01000009">
    <property type="protein sequence ID" value="RHX83358.1"/>
    <property type="molecule type" value="Genomic_DNA"/>
</dbReference>
<protein>
    <submittedName>
        <fullName evidence="2">Uncharacterized protein</fullName>
    </submittedName>
</protein>
<evidence type="ECO:0000313" key="2">
    <source>
        <dbReference type="EMBL" id="RHX83358.1"/>
    </source>
</evidence>